<evidence type="ECO:0000313" key="1">
    <source>
        <dbReference type="EMBL" id="MEZ7198021.1"/>
    </source>
</evidence>
<dbReference type="EMBL" id="JBGLYH010000049">
    <property type="protein sequence ID" value="MEZ7198021.1"/>
    <property type="molecule type" value="Genomic_DNA"/>
</dbReference>
<comment type="caution">
    <text evidence="1">The sequence shown here is derived from an EMBL/GenBank/DDBJ whole genome shotgun (WGS) entry which is preliminary data.</text>
</comment>
<dbReference type="RefSeq" id="WP_371387521.1">
    <property type="nucleotide sequence ID" value="NZ_JBGLYH010000049.1"/>
</dbReference>
<organism evidence="1 2">
    <name type="scientific">Pseudodesulfovibrio karagichevae</name>
    <dbReference type="NCBI Taxonomy" id="3239305"/>
    <lineage>
        <taxon>Bacteria</taxon>
        <taxon>Pseudomonadati</taxon>
        <taxon>Thermodesulfobacteriota</taxon>
        <taxon>Desulfovibrionia</taxon>
        <taxon>Desulfovibrionales</taxon>
        <taxon>Desulfovibrionaceae</taxon>
    </lineage>
</organism>
<gene>
    <name evidence="1" type="ORF">AB6M95_14795</name>
</gene>
<proteinExistence type="predicted"/>
<dbReference type="Pfam" id="PF13646">
    <property type="entry name" value="HEAT_2"/>
    <property type="match status" value="1"/>
</dbReference>
<dbReference type="Proteomes" id="UP001568698">
    <property type="component" value="Unassembled WGS sequence"/>
</dbReference>
<protein>
    <submittedName>
        <fullName evidence="1">HEAT repeat domain-containing protein</fullName>
    </submittedName>
</protein>
<keyword evidence="2" id="KW-1185">Reference proteome</keyword>
<dbReference type="SUPFAM" id="SSF48371">
    <property type="entry name" value="ARM repeat"/>
    <property type="match status" value="1"/>
</dbReference>
<sequence>MIDKNFSGNTLDFLMNMLSSKDGMARKSARESLVAMGAPAVPSLMKALQDSPSDKVRLEAAKSLGVMATNGPSPPW</sequence>
<dbReference type="InterPro" id="IPR011989">
    <property type="entry name" value="ARM-like"/>
</dbReference>
<dbReference type="InterPro" id="IPR016024">
    <property type="entry name" value="ARM-type_fold"/>
</dbReference>
<name>A0ABV4K518_9BACT</name>
<reference evidence="1 2" key="1">
    <citation type="submission" date="2024-08" db="EMBL/GenBank/DDBJ databases">
        <title>Sulfate-reducing bacteria isolated from formation water of the oil field in Kazakhstan and description of Pseudodesulfovibrio sp.</title>
        <authorList>
            <person name="Bidzhieva S.K."/>
            <person name="Tourova T.P."/>
            <person name="Grouzdev D.S."/>
            <person name="Beletsky A.V."/>
            <person name="Sokolova D.S."/>
            <person name="Samigullina S.R."/>
            <person name="Poltaraus A.B."/>
            <person name="Avtukh A.N."/>
            <person name="Tereshina V.M."/>
            <person name="Zhaparov N.S."/>
            <person name="Mardanov A.V."/>
            <person name="Nazina T.N."/>
        </authorList>
    </citation>
    <scope>NUCLEOTIDE SEQUENCE [LARGE SCALE GENOMIC DNA]</scope>
    <source>
        <strain evidence="1 2">9FUS</strain>
    </source>
</reference>
<evidence type="ECO:0000313" key="2">
    <source>
        <dbReference type="Proteomes" id="UP001568698"/>
    </source>
</evidence>
<dbReference type="Gene3D" id="1.25.10.10">
    <property type="entry name" value="Leucine-rich Repeat Variant"/>
    <property type="match status" value="1"/>
</dbReference>
<accession>A0ABV4K518</accession>